<comment type="caution">
    <text evidence="3">The sequence shown here is derived from an EMBL/GenBank/DDBJ whole genome shotgun (WGS) entry which is preliminary data.</text>
</comment>
<dbReference type="OrthoDB" id="271628at2759"/>
<dbReference type="InterPro" id="IPR010569">
    <property type="entry name" value="Myotubularin-like_Pase_dom"/>
</dbReference>
<feature type="compositionally biased region" description="Polar residues" evidence="1">
    <location>
        <begin position="95"/>
        <end position="104"/>
    </location>
</feature>
<evidence type="ECO:0000259" key="2">
    <source>
        <dbReference type="PROSITE" id="PS51339"/>
    </source>
</evidence>
<reference evidence="3 4" key="1">
    <citation type="submission" date="2017-04" db="EMBL/GenBank/DDBJ databases">
        <title>Draft genome sequence of Tuber borchii Vittad., a whitish edible truffle.</title>
        <authorList>
            <consortium name="DOE Joint Genome Institute"/>
            <person name="Murat C."/>
            <person name="Kuo A."/>
            <person name="Barry K.W."/>
            <person name="Clum A."/>
            <person name="Dockter R.B."/>
            <person name="Fauchery L."/>
            <person name="Iotti M."/>
            <person name="Kohler A."/>
            <person name="Labutti K."/>
            <person name="Lindquist E.A."/>
            <person name="Lipzen A."/>
            <person name="Ohm R.A."/>
            <person name="Wang M."/>
            <person name="Grigoriev I.V."/>
            <person name="Zambonelli A."/>
            <person name="Martin F.M."/>
        </authorList>
    </citation>
    <scope>NUCLEOTIDE SEQUENCE [LARGE SCALE GENOMIC DNA]</scope>
    <source>
        <strain evidence="3 4">Tbo3840</strain>
    </source>
</reference>
<sequence length="246" mass="26338">MAPVEKDWVSFRHRSCDRCGFLGSDKWFIKKCGNGVSAEEGYLAFDDDPLASRNGGPGASATVANAGGGLGEALEKGFGQAKLFSNTVGVVPGRASSSASNSTELPDGAEDCPASSSLHRRAKLANTATIPATITRPGEVSPVFHQFLDQTYQILHQNPTRFDTAPSSITITRNVTARGSRTTAVAHGNTFLTRREMWINEKYDPAADGADMEREIGGERVCPRRPAQQSDEFMVGVWGEEGEGEA</sequence>
<keyword evidence="4" id="KW-1185">Reference proteome</keyword>
<proteinExistence type="predicted"/>
<protein>
    <recommendedName>
        <fullName evidence="2">Myotubularin phosphatase domain-containing protein</fullName>
    </recommendedName>
</protein>
<accession>A0A2T7A6K7</accession>
<dbReference type="AlphaFoldDB" id="A0A2T7A6K7"/>
<feature type="region of interest" description="Disordered" evidence="1">
    <location>
        <begin position="95"/>
        <end position="117"/>
    </location>
</feature>
<dbReference type="Proteomes" id="UP000244722">
    <property type="component" value="Unassembled WGS sequence"/>
</dbReference>
<evidence type="ECO:0000313" key="4">
    <source>
        <dbReference type="Proteomes" id="UP000244722"/>
    </source>
</evidence>
<dbReference type="SUPFAM" id="SSF52799">
    <property type="entry name" value="(Phosphotyrosine protein) phosphatases II"/>
    <property type="match status" value="1"/>
</dbReference>
<evidence type="ECO:0000313" key="3">
    <source>
        <dbReference type="EMBL" id="PUU83377.1"/>
    </source>
</evidence>
<dbReference type="PROSITE" id="PS51339">
    <property type="entry name" value="PPASE_MYOTUBULARIN"/>
    <property type="match status" value="1"/>
</dbReference>
<gene>
    <name evidence="3" type="ORF">B9Z19DRAFT_1119475</name>
</gene>
<feature type="domain" description="Myotubularin phosphatase" evidence="2">
    <location>
        <begin position="1"/>
        <end position="162"/>
    </location>
</feature>
<dbReference type="EMBL" id="NESQ01000014">
    <property type="protein sequence ID" value="PUU83377.1"/>
    <property type="molecule type" value="Genomic_DNA"/>
</dbReference>
<name>A0A2T7A6K7_TUBBO</name>
<dbReference type="STRING" id="42251.A0A2T7A6K7"/>
<evidence type="ECO:0000256" key="1">
    <source>
        <dbReference type="SAM" id="MobiDB-lite"/>
    </source>
</evidence>
<organism evidence="3 4">
    <name type="scientific">Tuber borchii</name>
    <name type="common">White truffle</name>
    <dbReference type="NCBI Taxonomy" id="42251"/>
    <lineage>
        <taxon>Eukaryota</taxon>
        <taxon>Fungi</taxon>
        <taxon>Dikarya</taxon>
        <taxon>Ascomycota</taxon>
        <taxon>Pezizomycotina</taxon>
        <taxon>Pezizomycetes</taxon>
        <taxon>Pezizales</taxon>
        <taxon>Tuberaceae</taxon>
        <taxon>Tuber</taxon>
    </lineage>
</organism>
<dbReference type="Pfam" id="PF06602">
    <property type="entry name" value="Myotub-related"/>
    <property type="match status" value="1"/>
</dbReference>
<dbReference type="InterPro" id="IPR029021">
    <property type="entry name" value="Prot-tyrosine_phosphatase-like"/>
</dbReference>